<evidence type="ECO:0000259" key="5">
    <source>
        <dbReference type="PROSITE" id="PS50977"/>
    </source>
</evidence>
<evidence type="ECO:0000313" key="6">
    <source>
        <dbReference type="EMBL" id="GAA3201903.1"/>
    </source>
</evidence>
<keyword evidence="7" id="KW-1185">Reference proteome</keyword>
<dbReference type="InterPro" id="IPR001647">
    <property type="entry name" value="HTH_TetR"/>
</dbReference>
<evidence type="ECO:0000256" key="1">
    <source>
        <dbReference type="ARBA" id="ARBA00023015"/>
    </source>
</evidence>
<protein>
    <submittedName>
        <fullName evidence="6">TetR/AcrR family transcriptional regulator</fullName>
    </submittedName>
</protein>
<keyword evidence="3" id="KW-0804">Transcription</keyword>
<evidence type="ECO:0000256" key="4">
    <source>
        <dbReference type="PROSITE-ProRule" id="PRU00335"/>
    </source>
</evidence>
<feature type="domain" description="HTH tetR-type" evidence="5">
    <location>
        <begin position="3"/>
        <end position="65"/>
    </location>
</feature>
<reference evidence="7" key="1">
    <citation type="journal article" date="2019" name="Int. J. Syst. Evol. Microbiol.">
        <title>The Global Catalogue of Microorganisms (GCM) 10K type strain sequencing project: providing services to taxonomists for standard genome sequencing and annotation.</title>
        <authorList>
            <consortium name="The Broad Institute Genomics Platform"/>
            <consortium name="The Broad Institute Genome Sequencing Center for Infectious Disease"/>
            <person name="Wu L."/>
            <person name="Ma J."/>
        </authorList>
    </citation>
    <scope>NUCLEOTIDE SEQUENCE [LARGE SCALE GENOMIC DNA]</scope>
    <source>
        <strain evidence="7">JCM 9377</strain>
    </source>
</reference>
<accession>A0ABP6Q2S9</accession>
<dbReference type="PANTHER" id="PTHR30055">
    <property type="entry name" value="HTH-TYPE TRANSCRIPTIONAL REGULATOR RUTR"/>
    <property type="match status" value="1"/>
</dbReference>
<dbReference type="Gene3D" id="1.10.357.10">
    <property type="entry name" value="Tetracycline Repressor, domain 2"/>
    <property type="match status" value="1"/>
</dbReference>
<keyword evidence="1" id="KW-0805">Transcription regulation</keyword>
<comment type="caution">
    <text evidence="6">The sequence shown here is derived from an EMBL/GenBank/DDBJ whole genome shotgun (WGS) entry which is preliminary data.</text>
</comment>
<gene>
    <name evidence="6" type="ORF">GCM10010468_15330</name>
</gene>
<name>A0ABP6Q2S9_9ACTN</name>
<evidence type="ECO:0000256" key="3">
    <source>
        <dbReference type="ARBA" id="ARBA00023163"/>
    </source>
</evidence>
<dbReference type="InterPro" id="IPR009057">
    <property type="entry name" value="Homeodomain-like_sf"/>
</dbReference>
<proteinExistence type="predicted"/>
<dbReference type="SUPFAM" id="SSF46689">
    <property type="entry name" value="Homeodomain-like"/>
    <property type="match status" value="1"/>
</dbReference>
<evidence type="ECO:0000313" key="7">
    <source>
        <dbReference type="Proteomes" id="UP001501237"/>
    </source>
</evidence>
<sequence length="216" mass="23750">MSISTRERIVAEALRLFADRGYAATSVAEIEAASGLSPGAGGLYRHFPSKQEVLSAAIREHIDRTREQVVTVLAQSETLQDKPVELRLRMTCHAGIAKMREEQDLIRVLFRDLDQFPQLVADLRDGVVNPLYDGIAIWLGSQPEFKDLEEDWQAIAAVLGGAVVNYWLANESLYETPIKTDEKRFVAAWARLALGLIGDVSVHQTAPAAVPQAGGK</sequence>
<dbReference type="PANTHER" id="PTHR30055:SF234">
    <property type="entry name" value="HTH-TYPE TRANSCRIPTIONAL REGULATOR BETI"/>
    <property type="match status" value="1"/>
</dbReference>
<dbReference type="InterPro" id="IPR050109">
    <property type="entry name" value="HTH-type_TetR-like_transc_reg"/>
</dbReference>
<dbReference type="PROSITE" id="PS50977">
    <property type="entry name" value="HTH_TETR_2"/>
    <property type="match status" value="1"/>
</dbReference>
<evidence type="ECO:0000256" key="2">
    <source>
        <dbReference type="ARBA" id="ARBA00023125"/>
    </source>
</evidence>
<feature type="DNA-binding region" description="H-T-H motif" evidence="4">
    <location>
        <begin position="28"/>
        <end position="47"/>
    </location>
</feature>
<dbReference type="Proteomes" id="UP001501237">
    <property type="component" value="Unassembled WGS sequence"/>
</dbReference>
<dbReference type="EMBL" id="BAAAUV010000003">
    <property type="protein sequence ID" value="GAA3201903.1"/>
    <property type="molecule type" value="Genomic_DNA"/>
</dbReference>
<dbReference type="Pfam" id="PF00440">
    <property type="entry name" value="TetR_N"/>
    <property type="match status" value="1"/>
</dbReference>
<keyword evidence="2 4" id="KW-0238">DNA-binding</keyword>
<dbReference type="RefSeq" id="WP_344823842.1">
    <property type="nucleotide sequence ID" value="NZ_BAAAUV010000003.1"/>
</dbReference>
<organism evidence="6 7">
    <name type="scientific">Actinocorallia longicatena</name>
    <dbReference type="NCBI Taxonomy" id="111803"/>
    <lineage>
        <taxon>Bacteria</taxon>
        <taxon>Bacillati</taxon>
        <taxon>Actinomycetota</taxon>
        <taxon>Actinomycetes</taxon>
        <taxon>Streptosporangiales</taxon>
        <taxon>Thermomonosporaceae</taxon>
        <taxon>Actinocorallia</taxon>
    </lineage>
</organism>